<dbReference type="Proteomes" id="UP000727857">
    <property type="component" value="Unassembled WGS sequence"/>
</dbReference>
<keyword evidence="1" id="KW-0175">Coiled coil</keyword>
<reference evidence="2" key="1">
    <citation type="submission" date="2020-10" db="EMBL/GenBank/DDBJ databases">
        <authorList>
            <person name="Gilroy R."/>
        </authorList>
    </citation>
    <scope>NUCLEOTIDE SEQUENCE</scope>
    <source>
        <strain evidence="2">517</strain>
    </source>
</reference>
<dbReference type="GO" id="GO:0005524">
    <property type="term" value="F:ATP binding"/>
    <property type="evidence" value="ECO:0007669"/>
    <property type="project" value="InterPro"/>
</dbReference>
<dbReference type="InterPro" id="IPR027065">
    <property type="entry name" value="Lon_Prtase"/>
</dbReference>
<organism evidence="2 3">
    <name type="scientific">Candidatus Stercoripulliclostridium pullicola</name>
    <dbReference type="NCBI Taxonomy" id="2840953"/>
    <lineage>
        <taxon>Bacteria</taxon>
        <taxon>Bacillati</taxon>
        <taxon>Bacillota</taxon>
        <taxon>Clostridia</taxon>
        <taxon>Eubacteriales</taxon>
        <taxon>Candidatus Stercoripulliclostridium</taxon>
    </lineage>
</organism>
<dbReference type="PANTHER" id="PTHR43718">
    <property type="entry name" value="LON PROTEASE"/>
    <property type="match status" value="1"/>
</dbReference>
<evidence type="ECO:0000313" key="3">
    <source>
        <dbReference type="Proteomes" id="UP000727857"/>
    </source>
</evidence>
<evidence type="ECO:0000313" key="2">
    <source>
        <dbReference type="EMBL" id="MBO8424133.1"/>
    </source>
</evidence>
<accession>A0A940DIA6</accession>
<name>A0A940DIA6_9FIRM</name>
<reference evidence="2" key="2">
    <citation type="journal article" date="2021" name="PeerJ">
        <title>Extensive microbial diversity within the chicken gut microbiome revealed by metagenomics and culture.</title>
        <authorList>
            <person name="Gilroy R."/>
            <person name="Ravi A."/>
            <person name="Getino M."/>
            <person name="Pursley I."/>
            <person name="Horton D.L."/>
            <person name="Alikhan N.F."/>
            <person name="Baker D."/>
            <person name="Gharbi K."/>
            <person name="Hall N."/>
            <person name="Watson M."/>
            <person name="Adriaenssens E.M."/>
            <person name="Foster-Nyarko E."/>
            <person name="Jarju S."/>
            <person name="Secka A."/>
            <person name="Antonio M."/>
            <person name="Oren A."/>
            <person name="Chaudhuri R.R."/>
            <person name="La Ragione R."/>
            <person name="Hildebrand F."/>
            <person name="Pallen M.J."/>
        </authorList>
    </citation>
    <scope>NUCLEOTIDE SEQUENCE</scope>
    <source>
        <strain evidence="2">517</strain>
    </source>
</reference>
<dbReference type="AlphaFoldDB" id="A0A940DIA6"/>
<dbReference type="Gene3D" id="1.20.5.5270">
    <property type="match status" value="1"/>
</dbReference>
<dbReference type="InterPro" id="IPR027417">
    <property type="entry name" value="P-loop_NTPase"/>
</dbReference>
<dbReference type="SUPFAM" id="SSF52540">
    <property type="entry name" value="P-loop containing nucleoside triphosphate hydrolases"/>
    <property type="match status" value="1"/>
</dbReference>
<comment type="caution">
    <text evidence="2">The sequence shown here is derived from an EMBL/GenBank/DDBJ whole genome shotgun (WGS) entry which is preliminary data.</text>
</comment>
<feature type="coiled-coil region" evidence="1">
    <location>
        <begin position="236"/>
        <end position="263"/>
    </location>
</feature>
<dbReference type="GO" id="GO:0006515">
    <property type="term" value="P:protein quality control for misfolded or incompletely synthesized proteins"/>
    <property type="evidence" value="ECO:0007669"/>
    <property type="project" value="TreeGrafter"/>
</dbReference>
<dbReference type="EMBL" id="JADINF010000098">
    <property type="protein sequence ID" value="MBO8424133.1"/>
    <property type="molecule type" value="Genomic_DNA"/>
</dbReference>
<dbReference type="PANTHER" id="PTHR43718:SF2">
    <property type="entry name" value="LON PROTEASE HOMOLOG, MITOCHONDRIAL"/>
    <property type="match status" value="1"/>
</dbReference>
<gene>
    <name evidence="2" type="ORF">IAB16_03870</name>
</gene>
<dbReference type="GO" id="GO:0004176">
    <property type="term" value="F:ATP-dependent peptidase activity"/>
    <property type="evidence" value="ECO:0007669"/>
    <property type="project" value="InterPro"/>
</dbReference>
<dbReference type="Gene3D" id="3.40.50.300">
    <property type="entry name" value="P-loop containing nucleotide triphosphate hydrolases"/>
    <property type="match status" value="1"/>
</dbReference>
<protein>
    <recommendedName>
        <fullName evidence="4">Endopeptidase La</fullName>
    </recommendedName>
</protein>
<proteinExistence type="predicted"/>
<sequence>MEDIRIKAIAVKKAVFPYENGRTDLTFADDIAAVKAAVNAGQRVALVPAREVPYEIREGDIAIVATVEQFMMTPEDAGATLIYRADRTRYFVQNPVTENGITEISLIPARFFTTADDKEIFALYKRAEKAYADYLEAEGGKGIELEFDTLNTDIDAIVMHLSNTDKMQFVTALDTKVRLVKFINALAYEMEIMSIDASVAQQVRESMDENQREYYVREQIKALSQEIDEDDESESYLEKIDELKTTEENKEKFRREVRRLGRTAPSSPDMALLKNYLDTVIELPWGIYTEDNEDLKDAQRVLDEDHYGIEKVKERLIEALAVRKLCKEGRSPIICLVGPPGVGKTSIARSI</sequence>
<evidence type="ECO:0008006" key="4">
    <source>
        <dbReference type="Google" id="ProtNLM"/>
    </source>
</evidence>
<feature type="non-terminal residue" evidence="2">
    <location>
        <position position="351"/>
    </location>
</feature>
<dbReference type="Gene3D" id="1.20.58.1480">
    <property type="match status" value="1"/>
</dbReference>
<dbReference type="GO" id="GO:0004252">
    <property type="term" value="F:serine-type endopeptidase activity"/>
    <property type="evidence" value="ECO:0007669"/>
    <property type="project" value="InterPro"/>
</dbReference>
<evidence type="ECO:0000256" key="1">
    <source>
        <dbReference type="SAM" id="Coils"/>
    </source>
</evidence>